<evidence type="ECO:0000313" key="3">
    <source>
        <dbReference type="EMBL" id="AHG90191.1"/>
    </source>
</evidence>
<feature type="compositionally biased region" description="Basic and acidic residues" evidence="1">
    <location>
        <begin position="284"/>
        <end position="315"/>
    </location>
</feature>
<protein>
    <submittedName>
        <fullName evidence="3">PSP1 domain protein</fullName>
    </submittedName>
</protein>
<keyword evidence="4" id="KW-1185">Reference proteome</keyword>
<dbReference type="PANTHER" id="PTHR43830:SF3">
    <property type="entry name" value="PROTEIN PSP1"/>
    <property type="match status" value="1"/>
</dbReference>
<dbReference type="PANTHER" id="PTHR43830">
    <property type="entry name" value="PROTEIN PSP1"/>
    <property type="match status" value="1"/>
</dbReference>
<gene>
    <name evidence="3" type="ORF">J421_2654</name>
</gene>
<evidence type="ECO:0000259" key="2">
    <source>
        <dbReference type="PROSITE" id="PS51411"/>
    </source>
</evidence>
<proteinExistence type="predicted"/>
<feature type="domain" description="PSP1 C-terminal" evidence="2">
    <location>
        <begin position="75"/>
        <end position="160"/>
    </location>
</feature>
<dbReference type="InterPro" id="IPR007557">
    <property type="entry name" value="PSP1_C"/>
</dbReference>
<reference evidence="3 4" key="1">
    <citation type="journal article" date="2014" name="Genome Announc.">
        <title>Genome Sequence and Methylome of Soil Bacterium Gemmatirosa kalamazoonensis KBS708T, a Member of the Rarely Cultivated Gemmatimonadetes Phylum.</title>
        <authorList>
            <person name="Debruyn J.M."/>
            <person name="Radosevich M."/>
            <person name="Wommack K.E."/>
            <person name="Polson S.W."/>
            <person name="Hauser L.J."/>
            <person name="Fawaz M.N."/>
            <person name="Korlach J."/>
            <person name="Tsai Y.C."/>
        </authorList>
    </citation>
    <scope>NUCLEOTIDE SEQUENCE [LARGE SCALE GENOMIC DNA]</scope>
    <source>
        <strain evidence="3 4">KBS708</strain>
    </source>
</reference>
<dbReference type="NCBIfam" id="NF041131">
    <property type="entry name" value="RicT_YaaT_fam"/>
    <property type="match status" value="1"/>
</dbReference>
<dbReference type="PATRIC" id="fig|861299.3.peg.2701"/>
<name>W0RHF1_9BACT</name>
<dbReference type="Pfam" id="PF04468">
    <property type="entry name" value="PSP1"/>
    <property type="match status" value="1"/>
</dbReference>
<feature type="compositionally biased region" description="Basic residues" evidence="1">
    <location>
        <begin position="382"/>
        <end position="396"/>
    </location>
</feature>
<accession>W0RHF1</accession>
<feature type="compositionally biased region" description="Low complexity" evidence="1">
    <location>
        <begin position="372"/>
        <end position="381"/>
    </location>
</feature>
<dbReference type="InterPro" id="IPR047767">
    <property type="entry name" value="PSP1-like"/>
</dbReference>
<dbReference type="STRING" id="861299.J421_2654"/>
<dbReference type="EMBL" id="CP007128">
    <property type="protein sequence ID" value="AHG90191.1"/>
    <property type="molecule type" value="Genomic_DNA"/>
</dbReference>
<dbReference type="FunCoup" id="W0RHF1">
    <property type="interactions" value="41"/>
</dbReference>
<dbReference type="eggNOG" id="COG1774">
    <property type="taxonomic scope" value="Bacteria"/>
</dbReference>
<organism evidence="3 4">
    <name type="scientific">Gemmatirosa kalamazoonensis</name>
    <dbReference type="NCBI Taxonomy" id="861299"/>
    <lineage>
        <taxon>Bacteria</taxon>
        <taxon>Pseudomonadati</taxon>
        <taxon>Gemmatimonadota</taxon>
        <taxon>Gemmatimonadia</taxon>
        <taxon>Gemmatimonadales</taxon>
        <taxon>Gemmatimonadaceae</taxon>
        <taxon>Gemmatirosa</taxon>
    </lineage>
</organism>
<dbReference type="Proteomes" id="UP000019151">
    <property type="component" value="Chromosome"/>
</dbReference>
<dbReference type="AlphaFoldDB" id="W0RHF1"/>
<evidence type="ECO:0000313" key="4">
    <source>
        <dbReference type="Proteomes" id="UP000019151"/>
    </source>
</evidence>
<sequence length="427" mass="46161">MSHLIEVAFKGNRKEFYLWDGDDPPHLKVPVIVEGDRGEDLGHVHAVEEAAAHRFAGVAHGAALLGGGSAAQPAKRALRVATADEVRRGADLSEQNESARRKSIERVKAHGLVMKVSDAEWQWDRRKLTLYFTAEKRVDFRNLVRDLAALFRTRIELKQIGVRDEAKRLSGVGRCGREYCSAAWLPELRPVNLSVAKDQHLSLNPTQISGACGRLMCSLRYEHEFYVQARKRFPKEGKVLVTAKGEEKVVANDIFRDRVTLRALDGEMRVVPLADLRQELASLSERESPATEATPERPSDSAAPERRRGERRRAPEAAPLVDLAAPTVLPVEASPVAEIDVDVEDDVDDETGDAEPAADGSEGGESAEPTDGTTAEGTAPTRPRRRRGRRGGRRGRGGGGAGGAPGNGTPGNGTPADGTPGEPPATA</sequence>
<feature type="compositionally biased region" description="Acidic residues" evidence="1">
    <location>
        <begin position="339"/>
        <end position="353"/>
    </location>
</feature>
<dbReference type="KEGG" id="gba:J421_2654"/>
<dbReference type="InParanoid" id="W0RHF1"/>
<feature type="compositionally biased region" description="Gly residues" evidence="1">
    <location>
        <begin position="397"/>
        <end position="411"/>
    </location>
</feature>
<feature type="region of interest" description="Disordered" evidence="1">
    <location>
        <begin position="282"/>
        <end position="427"/>
    </location>
</feature>
<evidence type="ECO:0000256" key="1">
    <source>
        <dbReference type="SAM" id="MobiDB-lite"/>
    </source>
</evidence>
<dbReference type="HOGENOM" id="CLU_033149_2_1_0"/>
<dbReference type="GO" id="GO:0005737">
    <property type="term" value="C:cytoplasm"/>
    <property type="evidence" value="ECO:0007669"/>
    <property type="project" value="TreeGrafter"/>
</dbReference>
<dbReference type="PROSITE" id="PS51411">
    <property type="entry name" value="PSP1_C"/>
    <property type="match status" value="1"/>
</dbReference>
<dbReference type="OrthoDB" id="9779344at2"/>
<dbReference type="RefSeq" id="WP_025411661.1">
    <property type="nucleotide sequence ID" value="NZ_CP007128.1"/>
</dbReference>